<organism evidence="1">
    <name type="scientific">Culex pipiens</name>
    <name type="common">House mosquito</name>
    <dbReference type="NCBI Taxonomy" id="7175"/>
    <lineage>
        <taxon>Eukaryota</taxon>
        <taxon>Metazoa</taxon>
        <taxon>Ecdysozoa</taxon>
        <taxon>Arthropoda</taxon>
        <taxon>Hexapoda</taxon>
        <taxon>Insecta</taxon>
        <taxon>Pterygota</taxon>
        <taxon>Neoptera</taxon>
        <taxon>Endopterygota</taxon>
        <taxon>Diptera</taxon>
        <taxon>Nematocera</taxon>
        <taxon>Culicoidea</taxon>
        <taxon>Culicidae</taxon>
        <taxon>Culicinae</taxon>
        <taxon>Culicini</taxon>
        <taxon>Culex</taxon>
        <taxon>Culex</taxon>
    </lineage>
</organism>
<dbReference type="EMBL" id="HBUE01349928">
    <property type="protein sequence ID" value="CAG6602505.1"/>
    <property type="molecule type" value="Transcribed_RNA"/>
</dbReference>
<name>A0A8D8L4H5_CULPI</name>
<evidence type="ECO:0000313" key="1">
    <source>
        <dbReference type="EMBL" id="CAG6602505.1"/>
    </source>
</evidence>
<sequence length="107" mass="12137">MTAMTCNGWGRFSRFGRWAGTGFGCWMPLGWSWHASVVPGGTDADVVGMSSLRLAASRWKVRLKWAALHDTGADSCWKQRRTTATIRCGSRGIWTSRPRRRCWERCI</sequence>
<accession>A0A8D8L4H5</accession>
<proteinExistence type="predicted"/>
<dbReference type="EMBL" id="HBUE01242840">
    <property type="protein sequence ID" value="CAG6550211.1"/>
    <property type="molecule type" value="Transcribed_RNA"/>
</dbReference>
<reference evidence="1" key="1">
    <citation type="submission" date="2021-05" db="EMBL/GenBank/DDBJ databases">
        <authorList>
            <person name="Alioto T."/>
            <person name="Alioto T."/>
            <person name="Gomez Garrido J."/>
        </authorList>
    </citation>
    <scope>NUCLEOTIDE SEQUENCE</scope>
</reference>
<protein>
    <submittedName>
        <fullName evidence="1">(northern house mosquito) hypothetical protein</fullName>
    </submittedName>
</protein>
<dbReference type="AlphaFoldDB" id="A0A8D8L4H5"/>